<proteinExistence type="predicted"/>
<reference evidence="3" key="1">
    <citation type="journal article" date="2022" name="BMC Genomics">
        <title>Genome sequence of the entomopathogenic Serratia entomophila isolate 626 and characterisation of the species specific itaconate degradation pathway.</title>
        <authorList>
            <person name="Vaughan A.L."/>
            <person name="Altermann E."/>
            <person name="Glare T.R."/>
            <person name="Hurst M.R.H."/>
        </authorList>
    </citation>
    <scope>NUCLEOTIDE SEQUENCE</scope>
    <source>
        <strain evidence="3">626</strain>
    </source>
</reference>
<dbReference type="GeneID" id="75024154"/>
<dbReference type="InterPro" id="IPR001853">
    <property type="entry name" value="DSBA-like_thioredoxin_dom"/>
</dbReference>
<dbReference type="InterPro" id="IPR036249">
    <property type="entry name" value="Thioredoxin-like_sf"/>
</dbReference>
<feature type="transmembrane region" description="Helical" evidence="1">
    <location>
        <begin position="6"/>
        <end position="27"/>
    </location>
</feature>
<dbReference type="Gene3D" id="3.40.30.10">
    <property type="entry name" value="Glutaredoxin"/>
    <property type="match status" value="1"/>
</dbReference>
<feature type="domain" description="DSBA-like thioredoxin" evidence="2">
    <location>
        <begin position="92"/>
        <end position="197"/>
    </location>
</feature>
<evidence type="ECO:0000313" key="3">
    <source>
        <dbReference type="EMBL" id="USV00128.1"/>
    </source>
</evidence>
<dbReference type="Pfam" id="PF01323">
    <property type="entry name" value="DSBA"/>
    <property type="match status" value="1"/>
</dbReference>
<dbReference type="SUPFAM" id="SSF52833">
    <property type="entry name" value="Thioredoxin-like"/>
    <property type="match status" value="1"/>
</dbReference>
<dbReference type="RefSeq" id="WP_234586077.1">
    <property type="nucleotide sequence ID" value="NZ_CAMIPG010000009.1"/>
</dbReference>
<gene>
    <name evidence="3" type="ORF">KFQ06_19175</name>
</gene>
<dbReference type="Proteomes" id="UP001056873">
    <property type="component" value="Chromosome"/>
</dbReference>
<evidence type="ECO:0000259" key="2">
    <source>
        <dbReference type="Pfam" id="PF01323"/>
    </source>
</evidence>
<sequence length="221" mass="24788">MYKRPLLFIGYTLIVIFASSLMTSVYFHKYVMTAPAGESLRFITAEQAENSPLKDINAIVEVFSYACHYCEVNEGNIAELEKNLPVGTRLIRLHLNDAEQSGMAAFAPLFATLTVMGIEARHRPAAYQAIIKDKIDLADKAQLARWLQANGIDEAEYAKAKDSEQVSAMLGYMTAVSSYYQINATPSFIVNRKWLATQDRDFPAFSKQLLSLLQHDKPLEP</sequence>
<dbReference type="PANTHER" id="PTHR35891">
    <property type="entry name" value="THIOL:DISULFIDE INTERCHANGE PROTEIN DSBA"/>
    <property type="match status" value="1"/>
</dbReference>
<evidence type="ECO:0000256" key="1">
    <source>
        <dbReference type="SAM" id="Phobius"/>
    </source>
</evidence>
<keyword evidence="1" id="KW-0472">Membrane</keyword>
<accession>A0ABY5CRU9</accession>
<organism evidence="3 4">
    <name type="scientific">Serratia entomophila</name>
    <dbReference type="NCBI Taxonomy" id="42906"/>
    <lineage>
        <taxon>Bacteria</taxon>
        <taxon>Pseudomonadati</taxon>
        <taxon>Pseudomonadota</taxon>
        <taxon>Gammaproteobacteria</taxon>
        <taxon>Enterobacterales</taxon>
        <taxon>Yersiniaceae</taxon>
        <taxon>Serratia</taxon>
    </lineage>
</organism>
<dbReference type="EMBL" id="CP074347">
    <property type="protein sequence ID" value="USV00128.1"/>
    <property type="molecule type" value="Genomic_DNA"/>
</dbReference>
<dbReference type="PANTHER" id="PTHR35891:SF3">
    <property type="entry name" value="THIOL:DISULFIDE INTERCHANGE PROTEIN DSBL"/>
    <property type="match status" value="1"/>
</dbReference>
<dbReference type="InterPro" id="IPR050824">
    <property type="entry name" value="Thiol_disulfide_DsbA"/>
</dbReference>
<keyword evidence="4" id="KW-1185">Reference proteome</keyword>
<keyword evidence="1" id="KW-1133">Transmembrane helix</keyword>
<keyword evidence="1" id="KW-0812">Transmembrane</keyword>
<protein>
    <submittedName>
        <fullName evidence="3">DsbA family protein</fullName>
    </submittedName>
</protein>
<evidence type="ECO:0000313" key="4">
    <source>
        <dbReference type="Proteomes" id="UP001056873"/>
    </source>
</evidence>
<name>A0ABY5CRU9_9GAMM</name>